<dbReference type="Pfam" id="PF00535">
    <property type="entry name" value="Glycos_transf_2"/>
    <property type="match status" value="1"/>
</dbReference>
<dbReference type="SUPFAM" id="SSF53448">
    <property type="entry name" value="Nucleotide-diphospho-sugar transferases"/>
    <property type="match status" value="1"/>
</dbReference>
<accession>A0A1V9FID5</accession>
<gene>
    <name evidence="2" type="ORF">A3860_07320</name>
</gene>
<dbReference type="CDD" id="cd00761">
    <property type="entry name" value="Glyco_tranf_GTA_type"/>
    <property type="match status" value="1"/>
</dbReference>
<dbReference type="EMBL" id="LVYD01000102">
    <property type="protein sequence ID" value="OQP58128.1"/>
    <property type="molecule type" value="Genomic_DNA"/>
</dbReference>
<dbReference type="OrthoDB" id="761861at2"/>
<dbReference type="STRING" id="1703345.A3860_07320"/>
<dbReference type="InterPro" id="IPR001173">
    <property type="entry name" value="Glyco_trans_2-like"/>
</dbReference>
<evidence type="ECO:0000259" key="1">
    <source>
        <dbReference type="Pfam" id="PF00535"/>
    </source>
</evidence>
<comment type="caution">
    <text evidence="2">The sequence shown here is derived from an EMBL/GenBank/DDBJ whole genome shotgun (WGS) entry which is preliminary data.</text>
</comment>
<evidence type="ECO:0000313" key="2">
    <source>
        <dbReference type="EMBL" id="OQP58128.1"/>
    </source>
</evidence>
<feature type="domain" description="Glycosyltransferase 2-like" evidence="1">
    <location>
        <begin position="4"/>
        <end position="122"/>
    </location>
</feature>
<dbReference type="AlphaFoldDB" id="A0A1V9FID5"/>
<protein>
    <recommendedName>
        <fullName evidence="1">Glycosyltransferase 2-like domain-containing protein</fullName>
    </recommendedName>
</protein>
<keyword evidence="3" id="KW-1185">Reference proteome</keyword>
<proteinExistence type="predicted"/>
<dbReference type="Gene3D" id="3.90.550.10">
    <property type="entry name" value="Spore Coat Polysaccharide Biosynthesis Protein SpsA, Chain A"/>
    <property type="match status" value="1"/>
</dbReference>
<reference evidence="2 3" key="1">
    <citation type="submission" date="2016-03" db="EMBL/GenBank/DDBJ databases">
        <title>Niastella vici sp. nov., isolated from farmland soil.</title>
        <authorList>
            <person name="Chen L."/>
            <person name="Wang D."/>
            <person name="Yang S."/>
            <person name="Wang G."/>
        </authorList>
    </citation>
    <scope>NUCLEOTIDE SEQUENCE [LARGE SCALE GENOMIC DNA]</scope>
    <source>
        <strain evidence="2 3">DJ57</strain>
    </source>
</reference>
<sequence length="303" mass="34508">MIAVCIPVFNRNITALATALSSQMTALNKDGEILIMDDGSDASWQAINASIAHLPFVRYVPGTKNHGRIRIRQLLAQNARFNWLVFLDGDSLLLSPRFLQNYFDELSDTPCVVPGGRIYSQTPPPDCTCRLHWKYGTVREAPNTANRNRKPYAGFMSNNFLVHKSIFNQLQFHDSFTGYGHEDTWIGIQLETLQVPVKYIDNAVEHDGVEATAVFLAKTVNALQNLARLQKLVPVAQLKAHVRLYAFYYTLKTYRLLWLPRLLQTLMGLYIKTNLHSCNPSLFLFDVYRLHQFIDMQQAGSDL</sequence>
<dbReference type="InterPro" id="IPR029044">
    <property type="entry name" value="Nucleotide-diphossugar_trans"/>
</dbReference>
<dbReference type="Proteomes" id="UP000192796">
    <property type="component" value="Unassembled WGS sequence"/>
</dbReference>
<evidence type="ECO:0000313" key="3">
    <source>
        <dbReference type="Proteomes" id="UP000192796"/>
    </source>
</evidence>
<organism evidence="2 3">
    <name type="scientific">Niastella vici</name>
    <dbReference type="NCBI Taxonomy" id="1703345"/>
    <lineage>
        <taxon>Bacteria</taxon>
        <taxon>Pseudomonadati</taxon>
        <taxon>Bacteroidota</taxon>
        <taxon>Chitinophagia</taxon>
        <taxon>Chitinophagales</taxon>
        <taxon>Chitinophagaceae</taxon>
        <taxon>Niastella</taxon>
    </lineage>
</organism>
<dbReference type="RefSeq" id="WP_081155274.1">
    <property type="nucleotide sequence ID" value="NZ_LVYD01000102.1"/>
</dbReference>
<name>A0A1V9FID5_9BACT</name>